<organism evidence="10 11">
    <name type="scientific">Peltaster fructicola</name>
    <dbReference type="NCBI Taxonomy" id="286661"/>
    <lineage>
        <taxon>Eukaryota</taxon>
        <taxon>Fungi</taxon>
        <taxon>Dikarya</taxon>
        <taxon>Ascomycota</taxon>
        <taxon>Pezizomycotina</taxon>
        <taxon>Dothideomycetes</taxon>
        <taxon>Dothideomycetes incertae sedis</taxon>
        <taxon>Peltaster</taxon>
    </lineage>
</organism>
<evidence type="ECO:0000256" key="2">
    <source>
        <dbReference type="ARBA" id="ARBA00009560"/>
    </source>
</evidence>
<gene>
    <name evidence="10" type="ORF">AMS68_005304</name>
</gene>
<evidence type="ECO:0000256" key="4">
    <source>
        <dbReference type="ARBA" id="ARBA00022705"/>
    </source>
</evidence>
<dbReference type="InterPro" id="IPR016266">
    <property type="entry name" value="POLE2"/>
</dbReference>
<name>A0A6H0XYD3_9PEZI</name>
<dbReference type="GO" id="GO:0042276">
    <property type="term" value="P:error-prone translesion synthesis"/>
    <property type="evidence" value="ECO:0007669"/>
    <property type="project" value="TreeGrafter"/>
</dbReference>
<evidence type="ECO:0000256" key="6">
    <source>
        <dbReference type="ARBA" id="ARBA00023242"/>
    </source>
</evidence>
<reference evidence="10 11" key="1">
    <citation type="journal article" date="2016" name="Sci. Rep.">
        <title>Peltaster fructicola genome reveals evolution from an invasive phytopathogen to an ectophytic parasite.</title>
        <authorList>
            <person name="Xu C."/>
            <person name="Chen H."/>
            <person name="Gleason M.L."/>
            <person name="Xu J.R."/>
            <person name="Liu H."/>
            <person name="Zhang R."/>
            <person name="Sun G."/>
        </authorList>
    </citation>
    <scope>NUCLEOTIDE SEQUENCE [LARGE SCALE GENOMIC DNA]</scope>
    <source>
        <strain evidence="10 11">LNHT1506</strain>
    </source>
</reference>
<dbReference type="Proteomes" id="UP000503462">
    <property type="component" value="Chromosome 3"/>
</dbReference>
<dbReference type="PANTHER" id="PTHR12708:SF0">
    <property type="entry name" value="DNA POLYMERASE EPSILON SUBUNIT 2"/>
    <property type="match status" value="1"/>
</dbReference>
<dbReference type="EMBL" id="CP051141">
    <property type="protein sequence ID" value="QIW99786.1"/>
    <property type="molecule type" value="Genomic_DNA"/>
</dbReference>
<feature type="region of interest" description="Disordered" evidence="8">
    <location>
        <begin position="534"/>
        <end position="569"/>
    </location>
</feature>
<comment type="similarity">
    <text evidence="2">Belongs to the DNA polymerase epsilon subunit B family.</text>
</comment>
<keyword evidence="5" id="KW-0238">DNA-binding</keyword>
<dbReference type="GO" id="GO:0003677">
    <property type="term" value="F:DNA binding"/>
    <property type="evidence" value="ECO:0007669"/>
    <property type="project" value="UniProtKB-KW"/>
</dbReference>
<evidence type="ECO:0000256" key="7">
    <source>
        <dbReference type="ARBA" id="ARBA00032930"/>
    </source>
</evidence>
<protein>
    <recommendedName>
        <fullName evidence="3">DNA polymerase epsilon subunit B</fullName>
    </recommendedName>
    <alternativeName>
        <fullName evidence="7">DNA polymerase II subunit 2</fullName>
    </alternativeName>
</protein>
<evidence type="ECO:0000313" key="11">
    <source>
        <dbReference type="Proteomes" id="UP000503462"/>
    </source>
</evidence>
<feature type="compositionally biased region" description="Polar residues" evidence="8">
    <location>
        <begin position="541"/>
        <end position="552"/>
    </location>
</feature>
<evidence type="ECO:0000256" key="5">
    <source>
        <dbReference type="ARBA" id="ARBA00023125"/>
    </source>
</evidence>
<evidence type="ECO:0000256" key="1">
    <source>
        <dbReference type="ARBA" id="ARBA00004123"/>
    </source>
</evidence>
<dbReference type="GO" id="GO:0006261">
    <property type="term" value="P:DNA-templated DNA replication"/>
    <property type="evidence" value="ECO:0007669"/>
    <property type="project" value="InterPro"/>
</dbReference>
<dbReference type="AlphaFoldDB" id="A0A6H0XYD3"/>
<keyword evidence="4" id="KW-0235">DNA replication</keyword>
<evidence type="ECO:0000313" key="10">
    <source>
        <dbReference type="EMBL" id="QIW99786.1"/>
    </source>
</evidence>
<comment type="subcellular location">
    <subcellularLocation>
        <location evidence="1">Nucleus</location>
    </subcellularLocation>
</comment>
<evidence type="ECO:0000259" key="9">
    <source>
        <dbReference type="Pfam" id="PF04042"/>
    </source>
</evidence>
<keyword evidence="6" id="KW-0539">Nucleus</keyword>
<dbReference type="Pfam" id="PF04042">
    <property type="entry name" value="DNA_pol_E_B"/>
    <property type="match status" value="1"/>
</dbReference>
<sequence>MARRRALVKKALEEVAKLWKNEAGGVIVEDGPLLKSVLKTLESCMSGGRVLPAKSNRTLSRESTFNFAKGGSDPVVPTLQRAGSSFGMSKLAVDDEDAEDSARTPLSWMKVVSAFEQPRLTFDVDKKHFVQHPTPPSAFPSVTEKSRSFRDRYQQIYHRLLRNPAFQEPSVKKTTPALVRQGSTVTTQQFYRITSITNLLGRGGTSHLLLGMLAISPTGMLTIHDPSGSITIDLGNATALQGKDSAYFVPGMIVLVDGLYEESWVGAGSTGLGNTGGVGGMIGGRFMAFGIGGPPVEKRNLSLGIDLAGGDVGGGLGWTDFLGQGSEKAVGDRMRRLEARLLDSGAESRDSDRRRKAIILGEVDLCDSATLPALRKVLQTYVIDDTEPPMAWILTGNFTSKSALAGTGIGSIEYKALFDALAAVLSEFPTLLRSSLWTFIPGDRDPWSSAFTAGSSTVIPRDGVPDLFTSRVKRAFASAKSEAPASTEKSLEGDAIWTSNPARISMFGPIHEMVVFRDDISGRLRRSALQVGAALDDQHDSPMQNATGNEAQDSGDAEMSGALPDSAEAQPEAIATETLTTVEQDFTISQARKLVLSLLPQSHLSPFPTMSRPTHWSYQSSLSLYPLPHTLVLVDAETDPFAVTFEGCHVLNPGKIVGQGTRRKKAVWAEYDLWSKRATIREEWT</sequence>
<dbReference type="InterPro" id="IPR007185">
    <property type="entry name" value="DNA_pol_a/d/e_bsu"/>
</dbReference>
<accession>A0A6H0XYD3</accession>
<proteinExistence type="inferred from homology"/>
<keyword evidence="11" id="KW-1185">Reference proteome</keyword>
<evidence type="ECO:0000256" key="8">
    <source>
        <dbReference type="SAM" id="MobiDB-lite"/>
    </source>
</evidence>
<dbReference type="OrthoDB" id="10254730at2759"/>
<feature type="domain" description="DNA polymerase alpha/delta/epsilon subunit B" evidence="9">
    <location>
        <begin position="358"/>
        <end position="642"/>
    </location>
</feature>
<evidence type="ECO:0000256" key="3">
    <source>
        <dbReference type="ARBA" id="ARBA00016011"/>
    </source>
</evidence>
<dbReference type="GO" id="GO:0008622">
    <property type="term" value="C:epsilon DNA polymerase complex"/>
    <property type="evidence" value="ECO:0007669"/>
    <property type="project" value="InterPro"/>
</dbReference>
<dbReference type="PANTHER" id="PTHR12708">
    <property type="entry name" value="DNA POLYMERASE EPSILON SUBUNIT B"/>
    <property type="match status" value="1"/>
</dbReference>